<evidence type="ECO:0000256" key="2">
    <source>
        <dbReference type="ARBA" id="ARBA00022448"/>
    </source>
</evidence>
<dbReference type="NCBIfam" id="NF008873">
    <property type="entry name" value="PRK11909.1"/>
    <property type="match status" value="1"/>
</dbReference>
<dbReference type="Proteomes" id="UP000013750">
    <property type="component" value="Unassembled WGS sequence"/>
</dbReference>
<dbReference type="GO" id="GO:0005886">
    <property type="term" value="C:plasma membrane"/>
    <property type="evidence" value="ECO:0007669"/>
    <property type="project" value="UniProtKB-SubCell"/>
</dbReference>
<dbReference type="OrthoDB" id="9809846at2"/>
<accession>R2VGQ0</accession>
<feature type="transmembrane region" description="Helical" evidence="7">
    <location>
        <begin position="105"/>
        <end position="127"/>
    </location>
</feature>
<proteinExistence type="predicted"/>
<feature type="transmembrane region" description="Helical" evidence="7">
    <location>
        <begin position="42"/>
        <end position="62"/>
    </location>
</feature>
<evidence type="ECO:0000256" key="3">
    <source>
        <dbReference type="ARBA" id="ARBA00022475"/>
    </source>
</evidence>
<feature type="transmembrane region" description="Helical" evidence="7">
    <location>
        <begin position="74"/>
        <end position="99"/>
    </location>
</feature>
<feature type="transmembrane region" description="Helical" evidence="7">
    <location>
        <begin position="139"/>
        <end position="160"/>
    </location>
</feature>
<dbReference type="Gene3D" id="1.10.1760.20">
    <property type="match status" value="1"/>
</dbReference>
<dbReference type="NCBIfam" id="NF005598">
    <property type="entry name" value="PRK07331.1"/>
    <property type="match status" value="1"/>
</dbReference>
<keyword evidence="4 7" id="KW-0812">Transmembrane</keyword>
<dbReference type="Pfam" id="PF01891">
    <property type="entry name" value="CbiM"/>
    <property type="match status" value="1"/>
</dbReference>
<dbReference type="Pfam" id="PF13190">
    <property type="entry name" value="PDGLE"/>
    <property type="match status" value="1"/>
</dbReference>
<dbReference type="EMBL" id="AJDQ01000006">
    <property type="protein sequence ID" value="EOI56945.1"/>
    <property type="molecule type" value="Genomic_DNA"/>
</dbReference>
<dbReference type="GO" id="GO:0000041">
    <property type="term" value="P:transition metal ion transport"/>
    <property type="evidence" value="ECO:0007669"/>
    <property type="project" value="InterPro"/>
</dbReference>
<dbReference type="RefSeq" id="WP_010779578.1">
    <property type="nucleotide sequence ID" value="NZ_ASWH01000001.1"/>
</dbReference>
<feature type="transmembrane region" description="Helical" evidence="7">
    <location>
        <begin position="299"/>
        <end position="319"/>
    </location>
</feature>
<feature type="domain" description="PDGLE" evidence="8">
    <location>
        <begin position="233"/>
        <end position="316"/>
    </location>
</feature>
<feature type="transmembrane region" description="Helical" evidence="7">
    <location>
        <begin position="180"/>
        <end position="209"/>
    </location>
</feature>
<evidence type="ECO:0000256" key="5">
    <source>
        <dbReference type="ARBA" id="ARBA00022989"/>
    </source>
</evidence>
<keyword evidence="5 7" id="KW-1133">Transmembrane helix</keyword>
<reference evidence="10 12" key="2">
    <citation type="submission" date="2013-03" db="EMBL/GenBank/DDBJ databases">
        <title>The Genome Sequence of Enterococcus gilvus ATCC BAA-350 (PacBio/Illumina hybrid assembly).</title>
        <authorList>
            <consortium name="The Broad Institute Genomics Platform"/>
            <consortium name="The Broad Institute Genome Sequencing Center for Infectious Disease"/>
            <person name="Earl A."/>
            <person name="Russ C."/>
            <person name="Gilmore M."/>
            <person name="Surin D."/>
            <person name="Walker B."/>
            <person name="Young S."/>
            <person name="Zeng Q."/>
            <person name="Gargeya S."/>
            <person name="Fitzgerald M."/>
            <person name="Haas B."/>
            <person name="Abouelleil A."/>
            <person name="Allen A.W."/>
            <person name="Alvarado L."/>
            <person name="Arachchi H.M."/>
            <person name="Berlin A.M."/>
            <person name="Chapman S.B."/>
            <person name="Gainer-Dewar J."/>
            <person name="Goldberg J."/>
            <person name="Griggs A."/>
            <person name="Gujja S."/>
            <person name="Hansen M."/>
            <person name="Howarth C."/>
            <person name="Imamovic A."/>
            <person name="Ireland A."/>
            <person name="Larimer J."/>
            <person name="McCowan C."/>
            <person name="Murphy C."/>
            <person name="Pearson M."/>
            <person name="Poon T.W."/>
            <person name="Priest M."/>
            <person name="Roberts A."/>
            <person name="Saif S."/>
            <person name="Shea T."/>
            <person name="Sisk P."/>
            <person name="Sykes S."/>
            <person name="Wortman J."/>
            <person name="Nusbaum C."/>
            <person name="Birren B."/>
        </authorList>
    </citation>
    <scope>NUCLEOTIDE SEQUENCE [LARGE SCALE GENOMIC DNA]</scope>
    <source>
        <strain evidence="10 12">ATCC BAA-350</strain>
    </source>
</reference>
<comment type="caution">
    <text evidence="9">The sequence shown here is derived from an EMBL/GenBank/DDBJ whole genome shotgun (WGS) entry which is preliminary data.</text>
</comment>
<feature type="transmembrane region" description="Helical" evidence="7">
    <location>
        <begin position="230"/>
        <end position="252"/>
    </location>
</feature>
<evidence type="ECO:0000259" key="8">
    <source>
        <dbReference type="Pfam" id="PF13190"/>
    </source>
</evidence>
<evidence type="ECO:0000256" key="6">
    <source>
        <dbReference type="ARBA" id="ARBA00023136"/>
    </source>
</evidence>
<name>R2VGQ0_9ENTE</name>
<dbReference type="HOGENOM" id="CLU_052508_2_0_9"/>
<keyword evidence="12" id="KW-1185">Reference proteome</keyword>
<organism evidence="9 11">
    <name type="scientific">Enterococcus gilvus ATCC BAA-350</name>
    <dbReference type="NCBI Taxonomy" id="1158614"/>
    <lineage>
        <taxon>Bacteria</taxon>
        <taxon>Bacillati</taxon>
        <taxon>Bacillota</taxon>
        <taxon>Bacilli</taxon>
        <taxon>Lactobacillales</taxon>
        <taxon>Enterococcaceae</taxon>
        <taxon>Enterococcus</taxon>
    </lineage>
</organism>
<gene>
    <name evidence="10" type="ORF">I592_02840</name>
    <name evidence="9" type="ORF">UKC_01130</name>
</gene>
<comment type="subcellular location">
    <subcellularLocation>
        <location evidence="1">Cell membrane</location>
        <topology evidence="1">Multi-pass membrane protein</topology>
    </subcellularLocation>
</comment>
<keyword evidence="2" id="KW-0813">Transport</keyword>
<dbReference type="InterPro" id="IPR025937">
    <property type="entry name" value="PDGLE_dom"/>
</dbReference>
<dbReference type="EMBL" id="ASWH01000001">
    <property type="protein sequence ID" value="EOW83481.1"/>
    <property type="molecule type" value="Genomic_DNA"/>
</dbReference>
<keyword evidence="6 7" id="KW-0472">Membrane</keyword>
<evidence type="ECO:0000313" key="11">
    <source>
        <dbReference type="Proteomes" id="UP000013750"/>
    </source>
</evidence>
<dbReference type="PANTHER" id="PTHR34229">
    <property type="entry name" value="METAL TRANSPORT PROTEIN HI_1621-RELATED"/>
    <property type="match status" value="1"/>
</dbReference>
<dbReference type="PATRIC" id="fig|1158614.3.peg.1163"/>
<evidence type="ECO:0000256" key="1">
    <source>
        <dbReference type="ARBA" id="ARBA00004651"/>
    </source>
</evidence>
<keyword evidence="3" id="KW-1003">Cell membrane</keyword>
<dbReference type="PANTHER" id="PTHR34229:SF1">
    <property type="entry name" value="METAL TRANSPORT PROTEIN HI_1621-RELATED"/>
    <property type="match status" value="1"/>
</dbReference>
<dbReference type="AlphaFoldDB" id="R2VGQ0"/>
<evidence type="ECO:0000313" key="9">
    <source>
        <dbReference type="EMBL" id="EOI56945.1"/>
    </source>
</evidence>
<dbReference type="Proteomes" id="UP000014160">
    <property type="component" value="Unassembled WGS sequence"/>
</dbReference>
<dbReference type="eggNOG" id="COG0310">
    <property type="taxonomic scope" value="Bacteria"/>
</dbReference>
<sequence>MHIPENYLSPETCGVMLATAAPFWYFSIRKVEAQVSLHKETIPMLGLSSSLSFLIMMFNLPVPGGTTAHAVGGVLLAILMGPWAACLSVSAALFLQALLFGDGGILAFGANCFTMAIVMPFVGYGVYQLVKKHWPKIGAFLAAYLGVNAAAFTTAVLLGIQPVLFHDAANHPLYNPYPLAITIPAMMSTHLLIIGFVEGFFTLGVLKFVKRTNEPAPLSAPVEGTNTQRLKYVLITFLLLSPLGLLASGTAFGEWDLQELLQTLRDYHLPANKPQGMVKGWSFHSLFTDYTIPGLPVGIGYILCGVTAILVFLFIYRVLFERRNKHA</sequence>
<protein>
    <submittedName>
        <fullName evidence="9">Cobalamin biosynthesis protein CbiM</fullName>
    </submittedName>
</protein>
<evidence type="ECO:0000256" key="4">
    <source>
        <dbReference type="ARBA" id="ARBA00022692"/>
    </source>
</evidence>
<reference evidence="9 11" key="1">
    <citation type="submission" date="2013-02" db="EMBL/GenBank/DDBJ databases">
        <title>The Genome Sequence of Enterococcus gilvus ATCC BAA-350.</title>
        <authorList>
            <consortium name="The Broad Institute Genome Sequencing Platform"/>
            <consortium name="The Broad Institute Genome Sequencing Center for Infectious Disease"/>
            <person name="Earl A.M."/>
            <person name="Gilmore M.S."/>
            <person name="Lebreton F."/>
            <person name="Walker B."/>
            <person name="Young S.K."/>
            <person name="Zeng Q."/>
            <person name="Gargeya S."/>
            <person name="Fitzgerald M."/>
            <person name="Haas B."/>
            <person name="Abouelleil A."/>
            <person name="Alvarado L."/>
            <person name="Arachchi H.M."/>
            <person name="Berlin A.M."/>
            <person name="Chapman S.B."/>
            <person name="Dewar J."/>
            <person name="Goldberg J."/>
            <person name="Griggs A."/>
            <person name="Gujja S."/>
            <person name="Hansen M."/>
            <person name="Howarth C."/>
            <person name="Imamovic A."/>
            <person name="Larimer J."/>
            <person name="McCowan C."/>
            <person name="Murphy C."/>
            <person name="Neiman D."/>
            <person name="Pearson M."/>
            <person name="Priest M."/>
            <person name="Roberts A."/>
            <person name="Saif S."/>
            <person name="Shea T."/>
            <person name="Sisk P."/>
            <person name="Sykes S."/>
            <person name="Wortman J."/>
            <person name="Nusbaum C."/>
            <person name="Birren B."/>
        </authorList>
    </citation>
    <scope>NUCLEOTIDE SEQUENCE [LARGE SCALE GENOMIC DNA]</scope>
    <source>
        <strain evidence="9 11">ATCC BAA-350</strain>
    </source>
</reference>
<dbReference type="InterPro" id="IPR002751">
    <property type="entry name" value="CbiM/NikMN"/>
</dbReference>
<evidence type="ECO:0000313" key="12">
    <source>
        <dbReference type="Proteomes" id="UP000014160"/>
    </source>
</evidence>
<evidence type="ECO:0000313" key="10">
    <source>
        <dbReference type="EMBL" id="EOW83481.1"/>
    </source>
</evidence>
<evidence type="ECO:0000256" key="7">
    <source>
        <dbReference type="SAM" id="Phobius"/>
    </source>
</evidence>